<name>A0A1H2UV10_9FIRM</name>
<sequence length="160" mass="18921">MMMNRKFRIALIAGVIAVFCVIHTCWFLSLPNYKNNKKRIALQVDTDFSYKSIYLSEASFGNDMTNLCRFTLKKPKQLKNFVPFSQLNKKKKDDIETFYNTDWGDHEDDDSFDSVNEELSSLRSSPKTRYIHHNISNDMSYELYIYNEEMNVGYYVVLIF</sequence>
<accession>A0A1H2UV10</accession>
<protein>
    <submittedName>
        <fullName evidence="1">Uncharacterized protein</fullName>
    </submittedName>
</protein>
<gene>
    <name evidence="1" type="ORF">SAMN04487759_12439</name>
</gene>
<organism evidence="1 2">
    <name type="scientific">Kandleria vitulina</name>
    <dbReference type="NCBI Taxonomy" id="1630"/>
    <lineage>
        <taxon>Bacteria</taxon>
        <taxon>Bacillati</taxon>
        <taxon>Bacillota</taxon>
        <taxon>Erysipelotrichia</taxon>
        <taxon>Erysipelotrichales</taxon>
        <taxon>Coprobacillaceae</taxon>
        <taxon>Kandleria</taxon>
    </lineage>
</organism>
<dbReference type="AlphaFoldDB" id="A0A1H2UV10"/>
<evidence type="ECO:0000313" key="2">
    <source>
        <dbReference type="Proteomes" id="UP000182429"/>
    </source>
</evidence>
<reference evidence="1 2" key="1">
    <citation type="submission" date="2016-10" db="EMBL/GenBank/DDBJ databases">
        <authorList>
            <person name="de Groot N.N."/>
        </authorList>
    </citation>
    <scope>NUCLEOTIDE SEQUENCE [LARGE SCALE GENOMIC DNA]</scope>
    <source>
        <strain evidence="1 2">S3b</strain>
    </source>
</reference>
<evidence type="ECO:0000313" key="1">
    <source>
        <dbReference type="EMBL" id="SDW59409.1"/>
    </source>
</evidence>
<dbReference type="Proteomes" id="UP000182429">
    <property type="component" value="Unassembled WGS sequence"/>
</dbReference>
<dbReference type="EMBL" id="FNNF01000024">
    <property type="protein sequence ID" value="SDW59409.1"/>
    <property type="molecule type" value="Genomic_DNA"/>
</dbReference>
<dbReference type="RefSeq" id="WP_074686747.1">
    <property type="nucleotide sequence ID" value="NZ_FNNF01000024.1"/>
</dbReference>
<proteinExistence type="predicted"/>